<gene>
    <name evidence="1" type="ORF">KsCSTR_43720</name>
</gene>
<name>A0A6G7GWB9_KUEST</name>
<dbReference type="EMBL" id="CP049055">
    <property type="protein sequence ID" value="QII13751.1"/>
    <property type="molecule type" value="Genomic_DNA"/>
</dbReference>
<sequence>MWIVDCLPYSTNSINKLDKTKFISIMRKFIFLYMRNRIYNLILKW</sequence>
<evidence type="ECO:0000313" key="2">
    <source>
        <dbReference type="Proteomes" id="UP000501926"/>
    </source>
</evidence>
<dbReference type="Proteomes" id="UP000501926">
    <property type="component" value="Chromosome"/>
</dbReference>
<organism evidence="1 2">
    <name type="scientific">Kuenenia stuttgartiensis</name>
    <dbReference type="NCBI Taxonomy" id="174633"/>
    <lineage>
        <taxon>Bacteria</taxon>
        <taxon>Pseudomonadati</taxon>
        <taxon>Planctomycetota</taxon>
        <taxon>Candidatus Brocadiia</taxon>
        <taxon>Candidatus Brocadiales</taxon>
        <taxon>Candidatus Brocadiaceae</taxon>
        <taxon>Candidatus Kuenenia</taxon>
    </lineage>
</organism>
<evidence type="ECO:0000313" key="1">
    <source>
        <dbReference type="EMBL" id="QII13751.1"/>
    </source>
</evidence>
<dbReference type="AlphaFoldDB" id="A0A6G7GWB9"/>
<protein>
    <submittedName>
        <fullName evidence="1">Uncharacterized protein</fullName>
    </submittedName>
</protein>
<proteinExistence type="predicted"/>
<accession>A0A6G7GWB9</accession>
<reference evidence="1 2" key="1">
    <citation type="submission" date="2020-02" db="EMBL/GenBank/DDBJ databases">
        <title>Newly sequenced genome of strain CSTR1 showed variability in Candidatus Kuenenia stuttgartiensis genomes.</title>
        <authorList>
            <person name="Ding C."/>
            <person name="Adrian L."/>
        </authorList>
    </citation>
    <scope>NUCLEOTIDE SEQUENCE [LARGE SCALE GENOMIC DNA]</scope>
    <source>
        <strain evidence="1 2">CSTR1</strain>
    </source>
</reference>